<dbReference type="EMBL" id="CP094326">
    <property type="protein sequence ID" value="UNY98532.1"/>
    <property type="molecule type" value="Genomic_DNA"/>
</dbReference>
<dbReference type="RefSeq" id="WP_242936938.1">
    <property type="nucleotide sequence ID" value="NZ_CP094326.1"/>
</dbReference>
<accession>A0ABY3YL32</accession>
<gene>
    <name evidence="1" type="ORF">MQE36_15810</name>
</gene>
<name>A0ABY3YL32_9FLAO</name>
<keyword evidence="2" id="KW-1185">Reference proteome</keyword>
<sequence>MNFKEKILNEKQLLIDKIILEISNTEDVSERDDLVVLAIENFNDPGIGQLLVDLVKNEARPEKQSIYLNTCRDYPYALEACKAEIPFLVNLLIHGEYETTMSAAELLLQVLESNDLDEGDMLRAESSIQRFLSGSYQGVELKAELERILND</sequence>
<proteinExistence type="predicted"/>
<organism evidence="1 2">
    <name type="scientific">Zhouia spongiae</name>
    <dbReference type="NCBI Taxonomy" id="2202721"/>
    <lineage>
        <taxon>Bacteria</taxon>
        <taxon>Pseudomonadati</taxon>
        <taxon>Bacteroidota</taxon>
        <taxon>Flavobacteriia</taxon>
        <taxon>Flavobacteriales</taxon>
        <taxon>Flavobacteriaceae</taxon>
        <taxon>Zhouia</taxon>
    </lineage>
</organism>
<protein>
    <recommendedName>
        <fullName evidence="3">HEAT repeat domain-containing protein</fullName>
    </recommendedName>
</protein>
<evidence type="ECO:0008006" key="3">
    <source>
        <dbReference type="Google" id="ProtNLM"/>
    </source>
</evidence>
<evidence type="ECO:0000313" key="2">
    <source>
        <dbReference type="Proteomes" id="UP000829476"/>
    </source>
</evidence>
<dbReference type="Proteomes" id="UP000829476">
    <property type="component" value="Chromosome"/>
</dbReference>
<reference evidence="1 2" key="1">
    <citation type="journal article" date="2018" name="Int. J. Syst. Evol. Microbiol.">
        <title>Zhouia spongiae sp. nov., isolated from a marine sponge.</title>
        <authorList>
            <person name="Zhuang L."/>
            <person name="Lin B."/>
            <person name="Qin F."/>
            <person name="Luo L."/>
        </authorList>
    </citation>
    <scope>NUCLEOTIDE SEQUENCE [LARGE SCALE GENOMIC DNA]</scope>
    <source>
        <strain evidence="1 2">HN-Y44</strain>
    </source>
</reference>
<evidence type="ECO:0000313" key="1">
    <source>
        <dbReference type="EMBL" id="UNY98532.1"/>
    </source>
</evidence>